<dbReference type="SUPFAM" id="SSF53850">
    <property type="entry name" value="Periplasmic binding protein-like II"/>
    <property type="match status" value="1"/>
</dbReference>
<feature type="signal peptide" evidence="5">
    <location>
        <begin position="1"/>
        <end position="20"/>
    </location>
</feature>
<organism evidence="7 8">
    <name type="scientific">Arthrobacter rhombi</name>
    <dbReference type="NCBI Taxonomy" id="71253"/>
    <lineage>
        <taxon>Bacteria</taxon>
        <taxon>Bacillati</taxon>
        <taxon>Actinomycetota</taxon>
        <taxon>Actinomycetes</taxon>
        <taxon>Micrococcales</taxon>
        <taxon>Micrococcaceae</taxon>
        <taxon>Arthrobacter</taxon>
    </lineage>
</organism>
<dbReference type="AlphaFoldDB" id="A0A1R4ETM1"/>
<evidence type="ECO:0000256" key="3">
    <source>
        <dbReference type="ARBA" id="ARBA00022475"/>
    </source>
</evidence>
<feature type="domain" description="ABC-type glycine betaine transport system substrate-binding" evidence="6">
    <location>
        <begin position="46"/>
        <end position="292"/>
    </location>
</feature>
<dbReference type="PANTHER" id="PTHR47737">
    <property type="entry name" value="GLYCINE BETAINE/PROLINE BETAINE TRANSPORT SYSTEM PERMEASE PROTEIN PROW"/>
    <property type="match status" value="1"/>
</dbReference>
<evidence type="ECO:0000259" key="6">
    <source>
        <dbReference type="Pfam" id="PF04069"/>
    </source>
</evidence>
<keyword evidence="3" id="KW-1003">Cell membrane</keyword>
<dbReference type="Gene3D" id="3.40.190.10">
    <property type="entry name" value="Periplasmic binding protein-like II"/>
    <property type="match status" value="1"/>
</dbReference>
<dbReference type="PANTHER" id="PTHR47737:SF1">
    <property type="entry name" value="GLYCINE BETAINE_PROLINE BETAINE TRANSPORT SYSTEM PERMEASE PROTEIN PROW"/>
    <property type="match status" value="1"/>
</dbReference>
<dbReference type="Pfam" id="PF04069">
    <property type="entry name" value="OpuAC"/>
    <property type="match status" value="1"/>
</dbReference>
<keyword evidence="4" id="KW-0472">Membrane</keyword>
<keyword evidence="2" id="KW-0813">Transport</keyword>
<sequence>MQKKLASMMGLAAVASLALAACGSGDTGSDGSAAPESPENGDKAALNIGVMAGWDEGVAVSNLWKQILDKKGYDVELTDADAAPVFSGVASGDLDLTMDVWMPLTHKDYLEKYGDKMTKLGTWYDDAKLTIAVNEDAPIDSLDQLAKNADKFGNTIYGIDPGAGLTKATQENAIPDYGLEKMDFKTSSTPAMLSQLKKATKAGDDIVVTLWRPHWAYDEFPIKDLKDPKGAMGKAETITSYGNKDFEENYPGLTEWLNDFKIDDEKLFSLENAMFNDTDTDDYAPIVDKWISENQEYVDSLTEK</sequence>
<dbReference type="CDD" id="cd13639">
    <property type="entry name" value="PBP2_OpuAC_like"/>
    <property type="match status" value="1"/>
</dbReference>
<protein>
    <submittedName>
        <fullName evidence="7">L-proline glycine betaine ABC transport system permease protein ProW (TC 3.A.1.12.1)</fullName>
    </submittedName>
</protein>
<accession>A0A1R4ETM1</accession>
<feature type="chain" id="PRO_5012006280" evidence="5">
    <location>
        <begin position="21"/>
        <end position="304"/>
    </location>
</feature>
<evidence type="ECO:0000313" key="7">
    <source>
        <dbReference type="EMBL" id="SJM47037.1"/>
    </source>
</evidence>
<proteinExistence type="predicted"/>
<dbReference type="GO" id="GO:0015871">
    <property type="term" value="P:choline transport"/>
    <property type="evidence" value="ECO:0007669"/>
    <property type="project" value="TreeGrafter"/>
</dbReference>
<gene>
    <name evidence="7" type="ORF">FM101_00740</name>
</gene>
<evidence type="ECO:0000256" key="5">
    <source>
        <dbReference type="SAM" id="SignalP"/>
    </source>
</evidence>
<dbReference type="GO" id="GO:0005275">
    <property type="term" value="F:amine transmembrane transporter activity"/>
    <property type="evidence" value="ECO:0007669"/>
    <property type="project" value="TreeGrafter"/>
</dbReference>
<dbReference type="PROSITE" id="PS51257">
    <property type="entry name" value="PROKAR_LIPOPROTEIN"/>
    <property type="match status" value="1"/>
</dbReference>
<dbReference type="Proteomes" id="UP000195913">
    <property type="component" value="Unassembled WGS sequence"/>
</dbReference>
<dbReference type="GO" id="GO:0015226">
    <property type="term" value="F:carnitine transmembrane transporter activity"/>
    <property type="evidence" value="ECO:0007669"/>
    <property type="project" value="TreeGrafter"/>
</dbReference>
<evidence type="ECO:0000313" key="8">
    <source>
        <dbReference type="Proteomes" id="UP000195913"/>
    </source>
</evidence>
<dbReference type="InterPro" id="IPR007210">
    <property type="entry name" value="ABC_Gly_betaine_transp_sub-bd"/>
</dbReference>
<dbReference type="Gene3D" id="3.40.190.100">
    <property type="entry name" value="Glycine betaine-binding periplasmic protein, domain 2"/>
    <property type="match status" value="1"/>
</dbReference>
<keyword evidence="8" id="KW-1185">Reference proteome</keyword>
<dbReference type="GO" id="GO:0043190">
    <property type="term" value="C:ATP-binding cassette (ABC) transporter complex"/>
    <property type="evidence" value="ECO:0007669"/>
    <property type="project" value="InterPro"/>
</dbReference>
<name>A0A1R4ETM1_9MICC</name>
<dbReference type="GO" id="GO:0031460">
    <property type="term" value="P:glycine betaine transport"/>
    <property type="evidence" value="ECO:0007669"/>
    <property type="project" value="TreeGrafter"/>
</dbReference>
<evidence type="ECO:0000256" key="1">
    <source>
        <dbReference type="ARBA" id="ARBA00004236"/>
    </source>
</evidence>
<reference evidence="7 8" key="1">
    <citation type="submission" date="2017-02" db="EMBL/GenBank/DDBJ databases">
        <authorList>
            <person name="Peterson S.W."/>
        </authorList>
    </citation>
    <scope>NUCLEOTIDE SEQUENCE [LARGE SCALE GENOMIC DNA]</scope>
    <source>
        <strain evidence="7 8">B Ar 00.02</strain>
    </source>
</reference>
<evidence type="ECO:0000256" key="4">
    <source>
        <dbReference type="ARBA" id="ARBA00023136"/>
    </source>
</evidence>
<keyword evidence="5" id="KW-0732">Signal</keyword>
<evidence type="ECO:0000256" key="2">
    <source>
        <dbReference type="ARBA" id="ARBA00022448"/>
    </source>
</evidence>
<comment type="subcellular location">
    <subcellularLocation>
        <location evidence="1">Cell membrane</location>
    </subcellularLocation>
</comment>
<dbReference type="RefSeq" id="WP_086994007.1">
    <property type="nucleotide sequence ID" value="NZ_FUHW01000004.1"/>
</dbReference>
<dbReference type="EMBL" id="FUHW01000004">
    <property type="protein sequence ID" value="SJM47037.1"/>
    <property type="molecule type" value="Genomic_DNA"/>
</dbReference>